<feature type="compositionally biased region" description="Low complexity" evidence="10">
    <location>
        <begin position="119"/>
        <end position="133"/>
    </location>
</feature>
<comment type="subcellular location">
    <subcellularLocation>
        <location evidence="1">Nucleus</location>
    </subcellularLocation>
</comment>
<protein>
    <submittedName>
        <fullName evidence="11">TPR-like protein</fullName>
    </submittedName>
</protein>
<dbReference type="PROSITE" id="PS50005">
    <property type="entry name" value="TPR"/>
    <property type="match status" value="8"/>
</dbReference>
<dbReference type="GO" id="GO:0005634">
    <property type="term" value="C:nucleus"/>
    <property type="evidence" value="ECO:0007669"/>
    <property type="project" value="UniProtKB-SubCell"/>
</dbReference>
<feature type="compositionally biased region" description="Basic and acidic residues" evidence="10">
    <location>
        <begin position="706"/>
        <end position="726"/>
    </location>
</feature>
<keyword evidence="7" id="KW-0539">Nucleus</keyword>
<sequence>MPPSQAGSIVHHGHHPGAGSPAGPHPHYGLHPAHYGQHGGGAGGPPPPPAPHGSVVAQHGMPPAPHGLGPPSHHVVSHGPPPPPPGLSSNGMGPPPGVPASRSMQNAGPGGVLPPPGAAPNGVPGGSHAASMPPGGPGAGPGSAAGGPSAPIDGPPTRASSAAGQHPMDGSVGQPAGIMQKLAQANENAWISIGSAADAMEDFDRAIAAYEAALRHNPYSVPAISAIAGVHRTMDHFEKAVEYFQRVLNIVPENGETWGAMGHCYLMMDDLQKAYTAYQQALYHLPNPKEPKLWYGIGILYDRYGSLEHAEEAFASVVRMDPNYEKANEIYFRLGIIYKQQNKYQHSLECFRYILSSPPRPLTEIDIWFQIGHVYEQQKDFGAAKDAYERVLAENPHHAKVLQQLGWLYHQSSAGFQNQERAIQFLTKSLESDANDAQSWYLLGRAYMAGQNYNKAYEAYQQAVYRDGKNPTFWCSIGVLYYQINQFRDALDAYSRAIRLNPYISEVWFDLGSLYESCNNQISDAIDAYARAAELDPENPHIQQRLNLLRNAEAKGEQVSSAPIPQDVHPTAYASVGGAQPPGPPSRIGANGNGPPSAAFPPQGLPGPDGGPMRELPGPKRSPSPPQGFRGGRPPSIPNIDDRGTKSSSHATLAPMDAPPINESGRSPPQHHRFQHERTSPGPRGFNQPGPPGPLRQWDGNGRNNAYDREREHDGPRDREQEEHSRRGYGGAPRGSHPDEHSGHSGYANGRSGPAGAPPLPFERQPYGRYDPAYDRERERERDRDRDRYSRGPSGFGPPPPPIISGSGRYDPLNDRSEPTRHSDTGSHNGEPTRETPFGDGHGSASKRKAGRRSAKPKTEAPGPSPSRRKANGSSRSQSPGSSRPASTFGGSRGGVRSPDRVKTRMSPTSDRGSPAGSDASSGSRPLAAGLSASHAAQRSQAPIASRSVDEDYDNGAADALMGLAGAASASSSLPARPPTLDHPSSRRTASPPAKGGLSADSMQSERARSAQPAAHLHSADDAQDASRSQRNAAPIPDDGSNARASSILGKRPNDDTDPRSADVSPRVTEKRARNVEGGAEDDAMEVADRVQKDAEGIKSATASSNAGPAGTTPSNPDPDAKPPAVASTASVAPPQPNSAPSPEEGELDDSSTERRASPAAKSTAAPSGDGAEVEAKIEEADNGDKP</sequence>
<dbReference type="InterPro" id="IPR051630">
    <property type="entry name" value="Corepressor-Demethylase"/>
</dbReference>
<evidence type="ECO:0000256" key="5">
    <source>
        <dbReference type="ARBA" id="ARBA00023015"/>
    </source>
</evidence>
<feature type="compositionally biased region" description="Low complexity" evidence="10">
    <location>
        <begin position="146"/>
        <end position="156"/>
    </location>
</feature>
<feature type="region of interest" description="Disordered" evidence="10">
    <location>
        <begin position="553"/>
        <end position="951"/>
    </location>
</feature>
<dbReference type="GO" id="GO:0017053">
    <property type="term" value="C:transcription repressor complex"/>
    <property type="evidence" value="ECO:0007669"/>
    <property type="project" value="TreeGrafter"/>
</dbReference>
<dbReference type="FunFam" id="1.25.40.10:FF:000403">
    <property type="entry name" value="General transcriptional repressor, putative"/>
    <property type="match status" value="1"/>
</dbReference>
<dbReference type="GeneID" id="37031963"/>
<feature type="compositionally biased region" description="Low complexity" evidence="10">
    <location>
        <begin position="17"/>
        <end position="36"/>
    </location>
</feature>
<feature type="repeat" description="TPR" evidence="9">
    <location>
        <begin position="471"/>
        <end position="504"/>
    </location>
</feature>
<feature type="region of interest" description="Disordered" evidence="10">
    <location>
        <begin position="1"/>
        <end position="174"/>
    </location>
</feature>
<proteinExistence type="inferred from homology"/>
<feature type="repeat" description="TPR" evidence="9">
    <location>
        <begin position="255"/>
        <end position="288"/>
    </location>
</feature>
<keyword evidence="12" id="KW-1185">Reference proteome</keyword>
<dbReference type="Pfam" id="PF00515">
    <property type="entry name" value="TPR_1"/>
    <property type="match status" value="1"/>
</dbReference>
<evidence type="ECO:0000256" key="10">
    <source>
        <dbReference type="SAM" id="MobiDB-lite"/>
    </source>
</evidence>
<dbReference type="PANTHER" id="PTHR14017:SF1">
    <property type="entry name" value="LD02225P"/>
    <property type="match status" value="1"/>
</dbReference>
<evidence type="ECO:0000256" key="4">
    <source>
        <dbReference type="ARBA" id="ARBA00022803"/>
    </source>
</evidence>
<keyword evidence="2" id="KW-0678">Repressor</keyword>
<reference evidence="11 12" key="1">
    <citation type="journal article" date="2018" name="Mol. Biol. Evol.">
        <title>Broad Genomic Sampling Reveals a Smut Pathogenic Ancestry of the Fungal Clade Ustilaginomycotina.</title>
        <authorList>
            <person name="Kijpornyongpan T."/>
            <person name="Mondo S.J."/>
            <person name="Barry K."/>
            <person name="Sandor L."/>
            <person name="Lee J."/>
            <person name="Lipzen A."/>
            <person name="Pangilinan J."/>
            <person name="LaButti K."/>
            <person name="Hainaut M."/>
            <person name="Henrissat B."/>
            <person name="Grigoriev I.V."/>
            <person name="Spatafora J.W."/>
            <person name="Aime M.C."/>
        </authorList>
    </citation>
    <scope>NUCLEOTIDE SEQUENCE [LARGE SCALE GENOMIC DNA]</scope>
    <source>
        <strain evidence="11 12">MCA 4658</strain>
    </source>
</reference>
<evidence type="ECO:0000256" key="8">
    <source>
        <dbReference type="ARBA" id="ARBA00061082"/>
    </source>
</evidence>
<feature type="compositionally biased region" description="Basic residues" evidence="10">
    <location>
        <begin position="845"/>
        <end position="856"/>
    </location>
</feature>
<keyword evidence="6" id="KW-0804">Transcription</keyword>
<dbReference type="Pfam" id="PF13181">
    <property type="entry name" value="TPR_8"/>
    <property type="match status" value="3"/>
</dbReference>
<keyword evidence="3" id="KW-0677">Repeat</keyword>
<evidence type="ECO:0000256" key="3">
    <source>
        <dbReference type="ARBA" id="ARBA00022737"/>
    </source>
</evidence>
<evidence type="ECO:0000256" key="6">
    <source>
        <dbReference type="ARBA" id="ARBA00023163"/>
    </source>
</evidence>
<feature type="compositionally biased region" description="Low complexity" evidence="10">
    <location>
        <begin position="1123"/>
        <end position="1133"/>
    </location>
</feature>
<evidence type="ECO:0000256" key="1">
    <source>
        <dbReference type="ARBA" id="ARBA00004123"/>
    </source>
</evidence>
<keyword evidence="4 9" id="KW-0802">TPR repeat</keyword>
<dbReference type="OrthoDB" id="418911at2759"/>
<feature type="compositionally biased region" description="Low complexity" evidence="10">
    <location>
        <begin position="1158"/>
        <end position="1168"/>
    </location>
</feature>
<dbReference type="Pfam" id="PF07719">
    <property type="entry name" value="TPR_2"/>
    <property type="match status" value="1"/>
</dbReference>
<feature type="repeat" description="TPR" evidence="9">
    <location>
        <begin position="187"/>
        <end position="220"/>
    </location>
</feature>
<feature type="compositionally biased region" description="Basic and acidic residues" evidence="10">
    <location>
        <begin position="812"/>
        <end position="825"/>
    </location>
</feature>
<organism evidence="11 12">
    <name type="scientific">Ceraceosorus guamensis</name>
    <dbReference type="NCBI Taxonomy" id="1522189"/>
    <lineage>
        <taxon>Eukaryota</taxon>
        <taxon>Fungi</taxon>
        <taxon>Dikarya</taxon>
        <taxon>Basidiomycota</taxon>
        <taxon>Ustilaginomycotina</taxon>
        <taxon>Exobasidiomycetes</taxon>
        <taxon>Ceraceosorales</taxon>
        <taxon>Ceraceosoraceae</taxon>
        <taxon>Ceraceosorus</taxon>
    </lineage>
</organism>
<dbReference type="SMART" id="SM00028">
    <property type="entry name" value="TPR"/>
    <property type="match status" value="10"/>
</dbReference>
<dbReference type="SUPFAM" id="SSF48452">
    <property type="entry name" value="TPR-like"/>
    <property type="match status" value="2"/>
</dbReference>
<dbReference type="AlphaFoldDB" id="A0A316W3U9"/>
<dbReference type="STRING" id="1522189.A0A316W3U9"/>
<evidence type="ECO:0000313" key="11">
    <source>
        <dbReference type="EMBL" id="PWN44576.1"/>
    </source>
</evidence>
<feature type="compositionally biased region" description="Basic and acidic residues" evidence="10">
    <location>
        <begin position="1087"/>
        <end position="1097"/>
    </location>
</feature>
<dbReference type="EMBL" id="KZ819360">
    <property type="protein sequence ID" value="PWN44576.1"/>
    <property type="molecule type" value="Genomic_DNA"/>
</dbReference>
<dbReference type="RefSeq" id="XP_025371736.1">
    <property type="nucleotide sequence ID" value="XM_025510093.1"/>
</dbReference>
<feature type="region of interest" description="Disordered" evidence="10">
    <location>
        <begin position="967"/>
        <end position="1187"/>
    </location>
</feature>
<evidence type="ECO:0000313" key="12">
    <source>
        <dbReference type="Proteomes" id="UP000245783"/>
    </source>
</evidence>
<gene>
    <name evidence="11" type="ORF">IE81DRAFT_11171</name>
</gene>
<comment type="similarity">
    <text evidence="8">Belongs to the CYC8/SSN6 family.</text>
</comment>
<feature type="compositionally biased region" description="Low complexity" evidence="10">
    <location>
        <begin position="873"/>
        <end position="887"/>
    </location>
</feature>
<feature type="compositionally biased region" description="Low complexity" evidence="10">
    <location>
        <begin position="69"/>
        <end position="78"/>
    </location>
</feature>
<feature type="repeat" description="TPR" evidence="9">
    <location>
        <begin position="291"/>
        <end position="324"/>
    </location>
</feature>
<dbReference type="Proteomes" id="UP000245783">
    <property type="component" value="Unassembled WGS sequence"/>
</dbReference>
<feature type="compositionally biased region" description="Polar residues" evidence="10">
    <location>
        <begin position="1101"/>
        <end position="1115"/>
    </location>
</feature>
<feature type="compositionally biased region" description="Basic and acidic residues" evidence="10">
    <location>
        <begin position="1174"/>
        <end position="1187"/>
    </location>
</feature>
<dbReference type="GO" id="GO:0000122">
    <property type="term" value="P:negative regulation of transcription by RNA polymerase II"/>
    <property type="evidence" value="ECO:0007669"/>
    <property type="project" value="TreeGrafter"/>
</dbReference>
<feature type="repeat" description="TPR" evidence="9">
    <location>
        <begin position="365"/>
        <end position="398"/>
    </location>
</feature>
<feature type="compositionally biased region" description="Basic and acidic residues" evidence="10">
    <location>
        <begin position="772"/>
        <end position="790"/>
    </location>
</feature>
<feature type="repeat" description="TPR" evidence="9">
    <location>
        <begin position="328"/>
        <end position="361"/>
    </location>
</feature>
<dbReference type="InterPro" id="IPR019734">
    <property type="entry name" value="TPR_rpt"/>
</dbReference>
<dbReference type="PROSITE" id="PS50293">
    <property type="entry name" value="TPR_REGION"/>
    <property type="match status" value="1"/>
</dbReference>
<evidence type="ECO:0000256" key="2">
    <source>
        <dbReference type="ARBA" id="ARBA00022491"/>
    </source>
</evidence>
<name>A0A316W3U9_9BASI</name>
<accession>A0A316W3U9</accession>
<dbReference type="FunFam" id="1.25.40.10:FF:000078">
    <property type="entry name" value="Transcriptional corepressor Cyc8"/>
    <property type="match status" value="1"/>
</dbReference>
<keyword evidence="5" id="KW-0805">Transcription regulation</keyword>
<dbReference type="Pfam" id="PF13432">
    <property type="entry name" value="TPR_16"/>
    <property type="match status" value="1"/>
</dbReference>
<evidence type="ECO:0000256" key="9">
    <source>
        <dbReference type="PROSITE-ProRule" id="PRU00339"/>
    </source>
</evidence>
<feature type="repeat" description="TPR" evidence="9">
    <location>
        <begin position="437"/>
        <end position="470"/>
    </location>
</feature>
<feature type="compositionally biased region" description="Basic and acidic residues" evidence="10">
    <location>
        <begin position="1052"/>
        <end position="1061"/>
    </location>
</feature>
<dbReference type="InterPro" id="IPR013105">
    <property type="entry name" value="TPR_2"/>
</dbReference>
<dbReference type="PANTHER" id="PTHR14017">
    <property type="entry name" value="LYSINE-SPECIFIC DEMETHYLASE"/>
    <property type="match status" value="1"/>
</dbReference>
<feature type="repeat" description="TPR" evidence="9">
    <location>
        <begin position="221"/>
        <end position="254"/>
    </location>
</feature>
<dbReference type="GO" id="GO:0031490">
    <property type="term" value="F:chromatin DNA binding"/>
    <property type="evidence" value="ECO:0007669"/>
    <property type="project" value="TreeGrafter"/>
</dbReference>
<evidence type="ECO:0000256" key="7">
    <source>
        <dbReference type="ARBA" id="ARBA00023242"/>
    </source>
</evidence>
<dbReference type="InterPro" id="IPR011990">
    <property type="entry name" value="TPR-like_helical_dom_sf"/>
</dbReference>
<dbReference type="Gene3D" id="1.25.40.10">
    <property type="entry name" value="Tetratricopeptide repeat domain"/>
    <property type="match status" value="2"/>
</dbReference>
<feature type="compositionally biased region" description="Low complexity" evidence="10">
    <location>
        <begin position="910"/>
        <end position="926"/>
    </location>
</feature>
<dbReference type="GO" id="GO:0000978">
    <property type="term" value="F:RNA polymerase II cis-regulatory region sequence-specific DNA binding"/>
    <property type="evidence" value="ECO:0007669"/>
    <property type="project" value="TreeGrafter"/>
</dbReference>
<dbReference type="InParanoid" id="A0A316W3U9"/>